<evidence type="ECO:0000313" key="3">
    <source>
        <dbReference type="Proteomes" id="UP000198281"/>
    </source>
</evidence>
<gene>
    <name evidence="2" type="ORF">SAMN06295912_101309</name>
</gene>
<feature type="chain" id="PRO_5011991869" description="DUF1570 domain-containing protein" evidence="1">
    <location>
        <begin position="24"/>
        <end position="512"/>
    </location>
</feature>
<organism evidence="2 3">
    <name type="scientific">Edaphosphingomonas laterariae</name>
    <dbReference type="NCBI Taxonomy" id="861865"/>
    <lineage>
        <taxon>Bacteria</taxon>
        <taxon>Pseudomonadati</taxon>
        <taxon>Pseudomonadota</taxon>
        <taxon>Alphaproteobacteria</taxon>
        <taxon>Sphingomonadales</taxon>
        <taxon>Rhizorhabdaceae</taxon>
        <taxon>Edaphosphingomonas</taxon>
    </lineage>
</organism>
<dbReference type="AlphaFoldDB" id="A0A239BPA8"/>
<dbReference type="Gene3D" id="1.25.40.10">
    <property type="entry name" value="Tetratricopeptide repeat domain"/>
    <property type="match status" value="1"/>
</dbReference>
<reference evidence="3" key="1">
    <citation type="submission" date="2017-06" db="EMBL/GenBank/DDBJ databases">
        <authorList>
            <person name="Varghese N."/>
            <person name="Submissions S."/>
        </authorList>
    </citation>
    <scope>NUCLEOTIDE SEQUENCE [LARGE SCALE GENOMIC DNA]</scope>
    <source>
        <strain evidence="3">LNB2</strain>
    </source>
</reference>
<dbReference type="EMBL" id="FZOS01000001">
    <property type="protein sequence ID" value="SNS09509.1"/>
    <property type="molecule type" value="Genomic_DNA"/>
</dbReference>
<evidence type="ECO:0000256" key="1">
    <source>
        <dbReference type="SAM" id="SignalP"/>
    </source>
</evidence>
<accession>A0A239BPA8</accession>
<dbReference type="RefSeq" id="WP_144033684.1">
    <property type="nucleotide sequence ID" value="NZ_FZOS01000001.1"/>
</dbReference>
<keyword evidence="3" id="KW-1185">Reference proteome</keyword>
<dbReference type="InterPro" id="IPR011990">
    <property type="entry name" value="TPR-like_helical_dom_sf"/>
</dbReference>
<sequence>MRKSKIIVAAFAMLIGNAELAQAAWVKAETPNFRIYSEGKPEQLKEYALLLEEYDQLLRMMTNTTAPPSPNKLDIYLVGNNSELRAVRPVSQNVGGFYSATAGAIAAFAIRRNMGGIDGLEVLQHEYAHHFMMQYYPGAYPGWYVEGFAEFMMTANITDEFTEVGNFNRDRALWLSNSAWVPTEYILEGDPGKLDGVGTSMFYSQSWLMVHWAFSKEMRGKALRGYLAARAKGETGVEVLTREMGMDYRMFHRALKAYADGRIGFLRFARQSKQAPIEVAMTPLSPAADDILLTAAGLSLGVDEKRGPAVLARIRDGAKRHAGDPMAITALAEAEIDFGDHAAGTAMLDKLIADGAKDARTLFLRGYADLTKARRLEGEARAPHYAAARKWFARTFRVDQNYVPALWGYVECFGDKPLDDNTLNVLLHAQALAPQVDSLRMNAAVAFLRRKEFDRATRMITPLAADPHGGKMAKLAGHLLDKAKARSFSEADLKTGEEDVGVAAKGRGDGKS</sequence>
<dbReference type="OrthoDB" id="5523615at2"/>
<evidence type="ECO:0008006" key="4">
    <source>
        <dbReference type="Google" id="ProtNLM"/>
    </source>
</evidence>
<evidence type="ECO:0000313" key="2">
    <source>
        <dbReference type="EMBL" id="SNS09509.1"/>
    </source>
</evidence>
<keyword evidence="1" id="KW-0732">Signal</keyword>
<protein>
    <recommendedName>
        <fullName evidence="4">DUF1570 domain-containing protein</fullName>
    </recommendedName>
</protein>
<feature type="signal peptide" evidence="1">
    <location>
        <begin position="1"/>
        <end position="23"/>
    </location>
</feature>
<name>A0A239BPA8_9SPHN</name>
<proteinExistence type="predicted"/>
<dbReference type="Proteomes" id="UP000198281">
    <property type="component" value="Unassembled WGS sequence"/>
</dbReference>